<reference evidence="1 2" key="1">
    <citation type="submission" date="2020-08" db="EMBL/GenBank/DDBJ databases">
        <title>Genomic Encyclopedia of Type Strains, Phase IV (KMG-IV): sequencing the most valuable type-strain genomes for metagenomic binning, comparative biology and taxonomic classification.</title>
        <authorList>
            <person name="Goeker M."/>
        </authorList>
    </citation>
    <scope>NUCLEOTIDE SEQUENCE [LARGE SCALE GENOMIC DNA]</scope>
    <source>
        <strain evidence="1 2">DSM 102983</strain>
    </source>
</reference>
<proteinExistence type="predicted"/>
<gene>
    <name evidence="1" type="ORF">GGQ57_000013</name>
</gene>
<dbReference type="RefSeq" id="WP_183668125.1">
    <property type="nucleotide sequence ID" value="NZ_BMPB01000006.1"/>
</dbReference>
<evidence type="ECO:0008006" key="3">
    <source>
        <dbReference type="Google" id="ProtNLM"/>
    </source>
</evidence>
<accession>A0ABR6KF47</accession>
<evidence type="ECO:0000313" key="1">
    <source>
        <dbReference type="EMBL" id="MBB4620139.1"/>
    </source>
</evidence>
<name>A0ABR6KF47_9BACT</name>
<dbReference type="Proteomes" id="UP000533637">
    <property type="component" value="Unassembled WGS sequence"/>
</dbReference>
<evidence type="ECO:0000313" key="2">
    <source>
        <dbReference type="Proteomes" id="UP000533637"/>
    </source>
</evidence>
<dbReference type="PROSITE" id="PS51257">
    <property type="entry name" value="PROKAR_LIPOPROTEIN"/>
    <property type="match status" value="1"/>
</dbReference>
<organism evidence="1 2">
    <name type="scientific">Parabacteroides faecis</name>
    <dbReference type="NCBI Taxonomy" id="1217282"/>
    <lineage>
        <taxon>Bacteria</taxon>
        <taxon>Pseudomonadati</taxon>
        <taxon>Bacteroidota</taxon>
        <taxon>Bacteroidia</taxon>
        <taxon>Bacteroidales</taxon>
        <taxon>Tannerellaceae</taxon>
        <taxon>Parabacteroides</taxon>
    </lineage>
</organism>
<dbReference type="EMBL" id="JACHOC010000001">
    <property type="protein sequence ID" value="MBB4620139.1"/>
    <property type="molecule type" value="Genomic_DNA"/>
</dbReference>
<sequence>MTQKVWKYLVLFLTGSLFLFVGCSEKENNKKDDNGSIEEISAERFRSNRIFIKHGLQIQCWLATDNFKLAGEAGQPAYVMQPSDWALTGFTGPTFYGPPLVNTSFFKHFPGNQWAIAKAPHGDQIKVGPTDHEKQSGFLSDDQKTYLDKLVTICFGDEEVYSDTNLYFLKDWYLTARKHYPDALLHNNQYPGLWSTSNLRKYVKVALPDLITYDRYYFHTSDNDDYIGARDMSQHLKTYRDVALEGWDGNKKEYIAFGQYIQGFVNQGTYKLTESQLRLYYFMTLTFGGKWLNWFRYLQGDGYGGATAPTPWSLLFENGIPGRPSIYMTWANQCNKECLNLGDYLVRLKTSDVRYVAGTSRYSEGQPDNVDVFNPAGSCIKQICGRFFIDGLEADDGADLYLGYFDIIPKEEQGDPSFFRKQNADFFMVTNGMASKLEQEATALSQMVTLTLDLSDFDNQKLYWVNTETGEKEELEAVNRTEEGSTYKFLLKGGTGTLFIVE</sequence>
<comment type="caution">
    <text evidence="1">The sequence shown here is derived from an EMBL/GenBank/DDBJ whole genome shotgun (WGS) entry which is preliminary data.</text>
</comment>
<protein>
    <recommendedName>
        <fullName evidence="3">Lipoprotein</fullName>
    </recommendedName>
</protein>
<keyword evidence="2" id="KW-1185">Reference proteome</keyword>